<reference evidence="2 3" key="1">
    <citation type="submission" date="2018-09" db="EMBL/GenBank/DDBJ databases">
        <title>Genomic investigation of the strawberry pathogen Phytophthora fragariae indicates pathogenicity is determined by transcriptional variation in three key races.</title>
        <authorList>
            <person name="Adams T.M."/>
            <person name="Armitage A.D."/>
            <person name="Sobczyk M.K."/>
            <person name="Bates H.J."/>
            <person name="Dunwell J.M."/>
            <person name="Nellist C.F."/>
            <person name="Harrison R.J."/>
        </authorList>
    </citation>
    <scope>NUCLEOTIDE SEQUENCE [LARGE SCALE GENOMIC DNA]</scope>
    <source>
        <strain evidence="2 3">SCRP245</strain>
    </source>
</reference>
<evidence type="ECO:0000256" key="1">
    <source>
        <dbReference type="SAM" id="MobiDB-lite"/>
    </source>
</evidence>
<dbReference type="EMBL" id="QXFW01000526">
    <property type="protein sequence ID" value="KAE9009669.1"/>
    <property type="molecule type" value="Genomic_DNA"/>
</dbReference>
<feature type="compositionally biased region" description="Basic residues" evidence="1">
    <location>
        <begin position="13"/>
        <end position="23"/>
    </location>
</feature>
<gene>
    <name evidence="2" type="ORF">PF011_g10164</name>
</gene>
<feature type="compositionally biased region" description="Polar residues" evidence="1">
    <location>
        <begin position="1"/>
        <end position="12"/>
    </location>
</feature>
<protein>
    <submittedName>
        <fullName evidence="2">Uncharacterized protein</fullName>
    </submittedName>
</protein>
<name>A0A6A3KRW2_9STRA</name>
<evidence type="ECO:0000313" key="3">
    <source>
        <dbReference type="Proteomes" id="UP000460718"/>
    </source>
</evidence>
<sequence length="60" mass="6397">MLPSQWRQQLRTLQRHAQRRHAHTPLAAVRALSSASSGASGDAEFALGVKYLLGKADGAG</sequence>
<comment type="caution">
    <text evidence="2">The sequence shown here is derived from an EMBL/GenBank/DDBJ whole genome shotgun (WGS) entry which is preliminary data.</text>
</comment>
<feature type="region of interest" description="Disordered" evidence="1">
    <location>
        <begin position="1"/>
        <end position="25"/>
    </location>
</feature>
<proteinExistence type="predicted"/>
<evidence type="ECO:0000313" key="2">
    <source>
        <dbReference type="EMBL" id="KAE9009669.1"/>
    </source>
</evidence>
<organism evidence="2 3">
    <name type="scientific">Phytophthora fragariae</name>
    <dbReference type="NCBI Taxonomy" id="53985"/>
    <lineage>
        <taxon>Eukaryota</taxon>
        <taxon>Sar</taxon>
        <taxon>Stramenopiles</taxon>
        <taxon>Oomycota</taxon>
        <taxon>Peronosporomycetes</taxon>
        <taxon>Peronosporales</taxon>
        <taxon>Peronosporaceae</taxon>
        <taxon>Phytophthora</taxon>
    </lineage>
</organism>
<dbReference type="Proteomes" id="UP000460718">
    <property type="component" value="Unassembled WGS sequence"/>
</dbReference>
<accession>A0A6A3KRW2</accession>
<dbReference type="AlphaFoldDB" id="A0A6A3KRW2"/>